<dbReference type="InterPro" id="IPR011063">
    <property type="entry name" value="TilS/TtcA_N"/>
</dbReference>
<dbReference type="PANTHER" id="PTHR43033">
    <property type="entry name" value="TRNA(ILE)-LYSIDINE SYNTHASE-RELATED"/>
    <property type="match status" value="1"/>
</dbReference>
<dbReference type="GO" id="GO:0005524">
    <property type="term" value="F:ATP binding"/>
    <property type="evidence" value="ECO:0007669"/>
    <property type="project" value="UniProtKB-KW"/>
</dbReference>
<evidence type="ECO:0000256" key="5">
    <source>
        <dbReference type="ARBA" id="ARBA00048539"/>
    </source>
</evidence>
<dbReference type="EMBL" id="CP041165">
    <property type="protein sequence ID" value="QOP40600.1"/>
    <property type="molecule type" value="Genomic_DNA"/>
</dbReference>
<comment type="catalytic activity">
    <reaction evidence="5 6">
        <text>cytidine(34) in tRNA(Ile2) + L-lysine + ATP = lysidine(34) in tRNA(Ile2) + AMP + diphosphate + H(+)</text>
        <dbReference type="Rhea" id="RHEA:43744"/>
        <dbReference type="Rhea" id="RHEA-COMP:10625"/>
        <dbReference type="Rhea" id="RHEA-COMP:10670"/>
        <dbReference type="ChEBI" id="CHEBI:15378"/>
        <dbReference type="ChEBI" id="CHEBI:30616"/>
        <dbReference type="ChEBI" id="CHEBI:32551"/>
        <dbReference type="ChEBI" id="CHEBI:33019"/>
        <dbReference type="ChEBI" id="CHEBI:82748"/>
        <dbReference type="ChEBI" id="CHEBI:83665"/>
        <dbReference type="ChEBI" id="CHEBI:456215"/>
        <dbReference type="EC" id="6.3.4.19"/>
    </reaction>
</comment>
<dbReference type="RefSeq" id="WP_193114020.1">
    <property type="nucleotide sequence ID" value="NZ_CP041165.1"/>
</dbReference>
<dbReference type="SUPFAM" id="SSF52402">
    <property type="entry name" value="Adenine nucleotide alpha hydrolases-like"/>
    <property type="match status" value="1"/>
</dbReference>
<dbReference type="CDD" id="cd01992">
    <property type="entry name" value="TilS_N"/>
    <property type="match status" value="1"/>
</dbReference>
<keyword evidence="6" id="KW-0963">Cytoplasm</keyword>
<comment type="caution">
    <text evidence="6">Lacks conserved residue(s) required for the propagation of feature annotation.</text>
</comment>
<evidence type="ECO:0000313" key="8">
    <source>
        <dbReference type="EMBL" id="QOP40600.1"/>
    </source>
</evidence>
<dbReference type="PANTHER" id="PTHR43033:SF1">
    <property type="entry name" value="TRNA(ILE)-LYSIDINE SYNTHASE-RELATED"/>
    <property type="match status" value="1"/>
</dbReference>
<dbReference type="KEGG" id="smax:FJR03_02120"/>
<dbReference type="Pfam" id="PF01171">
    <property type="entry name" value="ATP_bind_3"/>
    <property type="match status" value="1"/>
</dbReference>
<dbReference type="InterPro" id="IPR014729">
    <property type="entry name" value="Rossmann-like_a/b/a_fold"/>
</dbReference>
<keyword evidence="4" id="KW-0067">ATP-binding</keyword>
<dbReference type="NCBIfam" id="TIGR02432">
    <property type="entry name" value="lysidine_TilS_N"/>
    <property type="match status" value="1"/>
</dbReference>
<gene>
    <name evidence="6 8" type="primary">tilS</name>
    <name evidence="8" type="ORF">FJR03_02120</name>
</gene>
<keyword evidence="9" id="KW-1185">Reference proteome</keyword>
<evidence type="ECO:0000256" key="2">
    <source>
        <dbReference type="ARBA" id="ARBA00022694"/>
    </source>
</evidence>
<dbReference type="Proteomes" id="UP000593910">
    <property type="component" value="Chromosome"/>
</dbReference>
<accession>A0A7M1AT81</accession>
<dbReference type="AlphaFoldDB" id="A0A7M1AT81"/>
<keyword evidence="3" id="KW-0547">Nucleotide-binding</keyword>
<sequence>MLLQTTKELLQDSKNLLAFSAGGDSTALLFLLLENNIKFDIAIVDYGVRKQSKDELIYAKVLAEKYGFTCHEKTASKITKNFEAEARSLRYGFFEELIEEYEYEYLLTAHHLGDRLEWFLMQLCKGAGCVELSGMKRVENRENYNLVRPLLHLDKQELLEYLNSKEIKYFEDETNSDERFQRNYFRHNFSEPLLQKYKSGIEKSFSYIDQDIDSLIEEIELKVVNQLAYFESKDRRTNLVHIDKYLKSCGELITANEKQELLKNESVVIGRKYIVTQDSENVFIAPYIQAVGLDKELKEKFRLLRVPVKLRGYLASDFEAVEFVSLLLE</sequence>
<dbReference type="GO" id="GO:0006400">
    <property type="term" value="P:tRNA modification"/>
    <property type="evidence" value="ECO:0007669"/>
    <property type="project" value="UniProtKB-UniRule"/>
</dbReference>
<keyword evidence="1 6" id="KW-0436">Ligase</keyword>
<evidence type="ECO:0000259" key="7">
    <source>
        <dbReference type="Pfam" id="PF01171"/>
    </source>
</evidence>
<dbReference type="InterPro" id="IPR012094">
    <property type="entry name" value="tRNA_Ile_lys_synt"/>
</dbReference>
<reference evidence="8 9" key="1">
    <citation type="submission" date="2019-06" db="EMBL/GenBank/DDBJ databases">
        <title>Sulfurimonas gotlandica sp. nov., a chemoautotrophic and psychrotolerant epsilonproteobacterium isolated from a pelagic redoxcline, and an emended description of the genus Sulfurimonas.</title>
        <authorList>
            <person name="Wang S."/>
            <person name="Jiang L."/>
            <person name="Shao Z."/>
        </authorList>
    </citation>
    <scope>NUCLEOTIDE SEQUENCE [LARGE SCALE GENOMIC DNA]</scope>
    <source>
        <strain evidence="8 9">B2</strain>
    </source>
</reference>
<dbReference type="InterPro" id="IPR012795">
    <property type="entry name" value="tRNA_Ile_lys_synt_N"/>
</dbReference>
<protein>
    <recommendedName>
        <fullName evidence="6">tRNA(Ile)-lysidine synthase</fullName>
        <ecNumber evidence="6">6.3.4.19</ecNumber>
    </recommendedName>
    <alternativeName>
        <fullName evidence="6">tRNA(Ile)-2-lysyl-cytidine synthase</fullName>
    </alternativeName>
    <alternativeName>
        <fullName evidence="6">tRNA(Ile)-lysidine synthetase</fullName>
    </alternativeName>
</protein>
<dbReference type="GO" id="GO:0005737">
    <property type="term" value="C:cytoplasm"/>
    <property type="evidence" value="ECO:0007669"/>
    <property type="project" value="UniProtKB-SubCell"/>
</dbReference>
<dbReference type="EC" id="6.3.4.19" evidence="6"/>
<evidence type="ECO:0000256" key="6">
    <source>
        <dbReference type="HAMAP-Rule" id="MF_01161"/>
    </source>
</evidence>
<organism evidence="8 9">
    <name type="scientific">Sulfurimonas marina</name>
    <dbReference type="NCBI Taxonomy" id="2590551"/>
    <lineage>
        <taxon>Bacteria</taxon>
        <taxon>Pseudomonadati</taxon>
        <taxon>Campylobacterota</taxon>
        <taxon>Epsilonproteobacteria</taxon>
        <taxon>Campylobacterales</taxon>
        <taxon>Sulfurimonadaceae</taxon>
        <taxon>Sulfurimonas</taxon>
    </lineage>
</organism>
<feature type="domain" description="tRNA(Ile)-lysidine/2-thiocytidine synthase N-terminal" evidence="7">
    <location>
        <begin position="15"/>
        <end position="188"/>
    </location>
</feature>
<dbReference type="HAMAP" id="MF_01161">
    <property type="entry name" value="tRNA_Ile_lys_synt"/>
    <property type="match status" value="1"/>
</dbReference>
<evidence type="ECO:0000256" key="1">
    <source>
        <dbReference type="ARBA" id="ARBA00022598"/>
    </source>
</evidence>
<evidence type="ECO:0000256" key="3">
    <source>
        <dbReference type="ARBA" id="ARBA00022741"/>
    </source>
</evidence>
<dbReference type="GO" id="GO:0032267">
    <property type="term" value="F:tRNA(Ile)-lysidine synthase activity"/>
    <property type="evidence" value="ECO:0007669"/>
    <property type="project" value="UniProtKB-EC"/>
</dbReference>
<proteinExistence type="inferred from homology"/>
<evidence type="ECO:0000256" key="4">
    <source>
        <dbReference type="ARBA" id="ARBA00022840"/>
    </source>
</evidence>
<keyword evidence="2 6" id="KW-0819">tRNA processing</keyword>
<comment type="subcellular location">
    <subcellularLocation>
        <location evidence="6">Cytoplasm</location>
    </subcellularLocation>
</comment>
<name>A0A7M1AT81_9BACT</name>
<comment type="similarity">
    <text evidence="6">Belongs to the tRNA(Ile)-lysidine synthase family.</text>
</comment>
<evidence type="ECO:0000313" key="9">
    <source>
        <dbReference type="Proteomes" id="UP000593910"/>
    </source>
</evidence>
<comment type="function">
    <text evidence="6">Ligates lysine onto the cytidine present at position 34 of the AUA codon-specific tRNA(Ile) that contains the anticodon CAU, in an ATP-dependent manner. Cytidine is converted to lysidine, thus changing the amino acid specificity of the tRNA from methionine to isoleucine.</text>
</comment>
<dbReference type="Gene3D" id="3.40.50.620">
    <property type="entry name" value="HUPs"/>
    <property type="match status" value="1"/>
</dbReference>